<comment type="caution">
    <text evidence="1">The sequence shown here is derived from an EMBL/GenBank/DDBJ whole genome shotgun (WGS) entry which is preliminary data.</text>
</comment>
<protein>
    <submittedName>
        <fullName evidence="1">Uncharacterized protein</fullName>
    </submittedName>
</protein>
<accession>A0A8H3U6D9</accession>
<dbReference type="EMBL" id="WNWQ01000737">
    <property type="protein sequence ID" value="KAE9964145.1"/>
    <property type="molecule type" value="Genomic_DNA"/>
</dbReference>
<gene>
    <name evidence="1" type="ORF">BLS_008593</name>
</gene>
<dbReference type="Proteomes" id="UP000433883">
    <property type="component" value="Unassembled WGS sequence"/>
</dbReference>
<sequence length="206" mass="23447">MATQTNQPPPSKKAASPKTFLSLPRELRQQILLLSNPHLLPPPFSNIPPVPSDTNTPTGSRHDGTTFERKIAIALRKMAIFRRQMKLFVYYNNTQVWSASLCTITEIADDLRFFEIHAHYYITSTLKWAAALREVFDALNEDMDFVQKAWVKGLIPVANDAERDNREAIDEERTRDVTMVEGVEMDAQLAEIVRPLMRMGLEECGS</sequence>
<organism evidence="1 2">
    <name type="scientific">Venturia inaequalis</name>
    <name type="common">Apple scab fungus</name>
    <dbReference type="NCBI Taxonomy" id="5025"/>
    <lineage>
        <taxon>Eukaryota</taxon>
        <taxon>Fungi</taxon>
        <taxon>Dikarya</taxon>
        <taxon>Ascomycota</taxon>
        <taxon>Pezizomycotina</taxon>
        <taxon>Dothideomycetes</taxon>
        <taxon>Pleosporomycetidae</taxon>
        <taxon>Venturiales</taxon>
        <taxon>Venturiaceae</taxon>
        <taxon>Venturia</taxon>
    </lineage>
</organism>
<proteinExistence type="predicted"/>
<reference evidence="1 2" key="1">
    <citation type="submission" date="2019-11" db="EMBL/GenBank/DDBJ databases">
        <title>Venturia inaequalis Genome Resource.</title>
        <authorList>
            <person name="Lichtner F.J."/>
        </authorList>
    </citation>
    <scope>NUCLEOTIDE SEQUENCE [LARGE SCALE GENOMIC DNA]</scope>
    <source>
        <strain evidence="1">Bline_iso_100314</strain>
    </source>
</reference>
<name>A0A8H3U6D9_VENIN</name>
<dbReference type="AlphaFoldDB" id="A0A8H3U6D9"/>
<evidence type="ECO:0000313" key="1">
    <source>
        <dbReference type="EMBL" id="KAE9964145.1"/>
    </source>
</evidence>
<evidence type="ECO:0000313" key="2">
    <source>
        <dbReference type="Proteomes" id="UP000433883"/>
    </source>
</evidence>